<feature type="domain" description="25S rRNA (uridine-N(3))-methyltransferase BMT5-like" evidence="1">
    <location>
        <begin position="24"/>
        <end position="181"/>
    </location>
</feature>
<dbReference type="GO" id="GO:0005737">
    <property type="term" value="C:cytoplasm"/>
    <property type="evidence" value="ECO:0007669"/>
    <property type="project" value="TreeGrafter"/>
</dbReference>
<dbReference type="GO" id="GO:0070475">
    <property type="term" value="P:rRNA base methylation"/>
    <property type="evidence" value="ECO:0007669"/>
    <property type="project" value="InterPro"/>
</dbReference>
<protein>
    <recommendedName>
        <fullName evidence="1">25S rRNA (uridine-N(3))-methyltransferase BMT5-like domain-containing protein</fullName>
    </recommendedName>
</protein>
<evidence type="ECO:0000313" key="2">
    <source>
        <dbReference type="EMBL" id="CAJ26367.1"/>
    </source>
</evidence>
<reference evidence="2" key="1">
    <citation type="journal article" date="2006" name="Nature">
        <title>Molecular characterization of Ph1 as a major chromosome pairing locus in polyploid wheat.</title>
        <authorList>
            <person name="Griffiths S."/>
            <person name="Sharp R."/>
            <person name="Foote T.N."/>
            <person name="Bertin I."/>
            <person name="Wanous M."/>
            <person name="Reader S."/>
            <person name="Colas I."/>
            <person name="Moore G."/>
        </authorList>
    </citation>
    <scope>NUCLEOTIDE SEQUENCE</scope>
</reference>
<dbReference type="GO" id="GO:0070042">
    <property type="term" value="F:rRNA (uridine-N3-)-methyltransferase activity"/>
    <property type="evidence" value="ECO:0007669"/>
    <property type="project" value="InterPro"/>
</dbReference>
<accession>Q2L3C1</accession>
<name>Q2L3C1_BRASY</name>
<dbReference type="PANTHER" id="PTHR11538:SF84">
    <property type="entry name" value="25S RRNA (URIDINE-N(3))-METHYLTRANSFERASE BMT5-LIKE DOMAIN-CONTAINING PROTEIN"/>
    <property type="match status" value="1"/>
</dbReference>
<dbReference type="PANTHER" id="PTHR11538">
    <property type="entry name" value="PHENYLALANYL-TRNA SYNTHETASE"/>
    <property type="match status" value="1"/>
</dbReference>
<dbReference type="Pfam" id="PF10354">
    <property type="entry name" value="BMT5-like"/>
    <property type="match status" value="1"/>
</dbReference>
<organism evidence="2">
    <name type="scientific">Brachypodium sylvaticum</name>
    <name type="common">False brome</name>
    <dbReference type="NCBI Taxonomy" id="29664"/>
    <lineage>
        <taxon>Eukaryota</taxon>
        <taxon>Viridiplantae</taxon>
        <taxon>Streptophyta</taxon>
        <taxon>Embryophyta</taxon>
        <taxon>Tracheophyta</taxon>
        <taxon>Spermatophyta</taxon>
        <taxon>Magnoliopsida</taxon>
        <taxon>Liliopsida</taxon>
        <taxon>Poales</taxon>
        <taxon>Poaceae</taxon>
        <taxon>BOP clade</taxon>
        <taxon>Pooideae</taxon>
        <taxon>Stipodae</taxon>
        <taxon>Brachypodieae</taxon>
        <taxon>Brachypodium</taxon>
    </lineage>
</organism>
<evidence type="ECO:0000259" key="1">
    <source>
        <dbReference type="Pfam" id="PF10354"/>
    </source>
</evidence>
<dbReference type="InterPro" id="IPR019446">
    <property type="entry name" value="BMT5-like"/>
</dbReference>
<proteinExistence type="predicted"/>
<sequence>MTRRGRKGKGTKWLKHYSSAQSILIVGDGDFSFSMALATAFGSGANLALICKYTEAESNVMELKIMGATVLHGVNAKKMKSHTYLKTRQFDRIVFNFPHAGFKAKDYKEVQMVNLHKVLVKGFLANARCLLHPYGEIHISHKIGYPYDEWNLEQLASESSLTMIKKVRFQKQDYPGYNQKRGDGAKCNRSFPLGACCTFKFCIESEEPEDETPLVCLVAALANVNLSQSHRNYVTV</sequence>
<dbReference type="AlphaFoldDB" id="Q2L3C1"/>
<dbReference type="EMBL" id="AM072970">
    <property type="protein sequence ID" value="CAJ26367.1"/>
    <property type="molecule type" value="Genomic_DNA"/>
</dbReference>